<feature type="domain" description="ATPase AAA-type core" evidence="1">
    <location>
        <begin position="27"/>
        <end position="340"/>
    </location>
</feature>
<dbReference type="InterPro" id="IPR003959">
    <property type="entry name" value="ATPase_AAA_core"/>
</dbReference>
<dbReference type="GO" id="GO:0016887">
    <property type="term" value="F:ATP hydrolysis activity"/>
    <property type="evidence" value="ECO:0007669"/>
    <property type="project" value="InterPro"/>
</dbReference>
<reference evidence="2 3" key="1">
    <citation type="submission" date="2017-06" db="EMBL/GenBank/DDBJ databases">
        <title>Genome Sequencing of the methanotroph Methylovulum psychrotolerants str. HV10-M2 isolated from a high-altitude environment.</title>
        <authorList>
            <person name="Mateos-Rivera A."/>
        </authorList>
    </citation>
    <scope>NUCLEOTIDE SEQUENCE [LARGE SCALE GENOMIC DNA]</scope>
    <source>
        <strain evidence="2 3">HV10_M2</strain>
    </source>
</reference>
<dbReference type="Pfam" id="PF13304">
    <property type="entry name" value="AAA_21"/>
    <property type="match status" value="1"/>
</dbReference>
<dbReference type="AlphaFoldDB" id="A0A1Z4C3L3"/>
<protein>
    <recommendedName>
        <fullName evidence="1">ATPase AAA-type core domain-containing protein</fullName>
    </recommendedName>
</protein>
<dbReference type="KEGG" id="mpsy:CEK71_19915"/>
<dbReference type="SUPFAM" id="SSF52540">
    <property type="entry name" value="P-loop containing nucleoside triphosphate hydrolases"/>
    <property type="match status" value="1"/>
</dbReference>
<dbReference type="PANTHER" id="PTHR43581:SF4">
    <property type="entry name" value="ATP_GTP PHOSPHATASE"/>
    <property type="match status" value="1"/>
</dbReference>
<accession>A0A1Z4C3L3</accession>
<dbReference type="InterPro" id="IPR027417">
    <property type="entry name" value="P-loop_NTPase"/>
</dbReference>
<dbReference type="Gene3D" id="3.40.50.300">
    <property type="entry name" value="P-loop containing nucleotide triphosphate hydrolases"/>
    <property type="match status" value="1"/>
</dbReference>
<proteinExistence type="predicted"/>
<dbReference type="PANTHER" id="PTHR43581">
    <property type="entry name" value="ATP/GTP PHOSPHATASE"/>
    <property type="match status" value="1"/>
</dbReference>
<dbReference type="RefSeq" id="WP_088621016.1">
    <property type="nucleotide sequence ID" value="NZ_CP022129.1"/>
</dbReference>
<name>A0A1Z4C3L3_9GAMM</name>
<evidence type="ECO:0000313" key="3">
    <source>
        <dbReference type="Proteomes" id="UP000197019"/>
    </source>
</evidence>
<organism evidence="2 3">
    <name type="scientific">Methylovulum psychrotolerans</name>
    <dbReference type="NCBI Taxonomy" id="1704499"/>
    <lineage>
        <taxon>Bacteria</taxon>
        <taxon>Pseudomonadati</taxon>
        <taxon>Pseudomonadota</taxon>
        <taxon>Gammaproteobacteria</taxon>
        <taxon>Methylococcales</taxon>
        <taxon>Methylococcaceae</taxon>
        <taxon>Methylovulum</taxon>
    </lineage>
</organism>
<sequence length="460" mass="51669">MLLNGFGFSGYRSFGNDLVKIGPLKKINFIIGQNNVGKSNIINFMAYRYPYFLSSVKGSTSDRRNLTIHATDDHISDSISTYRISFPLFKNDIDNYAADKNLDPFNTNTIAKILHYLGDANGDIWFTYKSSNIYEPFSLEINTDNIKNVFDANSWQRLWSCLTRQQEGNIDAHWIPETINAIAFRPRSSPTVEIIPAIRKIGAAGSQASDFSGEGIIEKLAKIQNPLLSEQRHKEKFIAINHFLQNVLSNPTARIEIPHDRQMILVEMDNKILPLESLGTGIHEVIIIAAAATLLDETIVCVEEPELHLHPLLQRKLIKYLSEETSNQYFFTTHSAHLLDAVEAEIFHVTQFNGASQVEAISSTQQRSAICNDLGYKASDILQTNCIIWVEGPSDRIYLTDVTHPIPKRVSLTDGKRKNRTLHRLPDLQSRLCNGDGLVGDARLPGWSGPVLSSLKAVFF</sequence>
<dbReference type="EMBL" id="CP022129">
    <property type="protein sequence ID" value="ASF48146.1"/>
    <property type="molecule type" value="Genomic_DNA"/>
</dbReference>
<keyword evidence="3" id="KW-1185">Reference proteome</keyword>
<evidence type="ECO:0000259" key="1">
    <source>
        <dbReference type="Pfam" id="PF13304"/>
    </source>
</evidence>
<dbReference type="InterPro" id="IPR051396">
    <property type="entry name" value="Bact_Antivir_Def_Nuclease"/>
</dbReference>
<gene>
    <name evidence="2" type="ORF">CEK71_19915</name>
</gene>
<dbReference type="GO" id="GO:0005524">
    <property type="term" value="F:ATP binding"/>
    <property type="evidence" value="ECO:0007669"/>
    <property type="project" value="InterPro"/>
</dbReference>
<evidence type="ECO:0000313" key="2">
    <source>
        <dbReference type="EMBL" id="ASF48146.1"/>
    </source>
</evidence>
<dbReference type="Proteomes" id="UP000197019">
    <property type="component" value="Chromosome"/>
</dbReference>